<gene>
    <name evidence="1" type="ORF">BEI61_04056</name>
</gene>
<sequence length="462" mass="52608">MEIKCLKEFDLGIELGQVRSVPVSLGKDMPEAVLFVYSSQGNLDPWPELFNYPKDTLKMALYTLDGVRMWKRDLGNGVIPGVWYAPFISFDLDQDGVDEIWFVNNLNPNIPFSLNARVLERIDPLTGETTGQWTWPDNTIDDTMSHSYRFFITGGYVHDKPVLVTAQGTYRDMYLQGYGEGMEKRWDIKIPYDDGGARSSHLCPVLDFNDDGVDELFWGERLISLEDGHEVFCGDKGKYLGHSDIVVPFEDIKTGKKYIYTCREDYEQEGEPRVVTYNEKGEREWTAVDSIGHMHNGWIANIGPDYRKVAMAMRITRRVIDNAIVDTEPEDFYFDAVTGEPLESPLPFKGDEFMPVDFDGDGYHEFYGAGGAKKGCVVDREGKVQGFIGGDGVVRSGKIMQWPGELLMVYYQDEGKVRIWGDADAVECEYCKKRFAHSYHWRMQHFMGTGYNHGSSHITCGM</sequence>
<proteinExistence type="predicted"/>
<reference evidence="1 2" key="1">
    <citation type="submission" date="2016-07" db="EMBL/GenBank/DDBJ databases">
        <title>Characterization of isolates of Eisenbergiella tayi derived from blood cultures, using whole genome sequencing.</title>
        <authorList>
            <person name="Burdz T."/>
            <person name="Wiebe D."/>
            <person name="Huynh C."/>
            <person name="Bernard K."/>
        </authorList>
    </citation>
    <scope>NUCLEOTIDE SEQUENCE [LARGE SCALE GENOMIC DNA]</scope>
    <source>
        <strain evidence="1 2">NML 110608</strain>
    </source>
</reference>
<protein>
    <recommendedName>
        <fullName evidence="3">FG-GAP repeat protein</fullName>
    </recommendedName>
</protein>
<organism evidence="1 2">
    <name type="scientific">Eisenbergiella tayi</name>
    <dbReference type="NCBI Taxonomy" id="1432052"/>
    <lineage>
        <taxon>Bacteria</taxon>
        <taxon>Bacillati</taxon>
        <taxon>Bacillota</taxon>
        <taxon>Clostridia</taxon>
        <taxon>Lachnospirales</taxon>
        <taxon>Lachnospiraceae</taxon>
        <taxon>Eisenbergiella</taxon>
    </lineage>
</organism>
<dbReference type="SUPFAM" id="SSF69318">
    <property type="entry name" value="Integrin alpha N-terminal domain"/>
    <property type="match status" value="1"/>
</dbReference>
<comment type="caution">
    <text evidence="1">The sequence shown here is derived from an EMBL/GenBank/DDBJ whole genome shotgun (WGS) entry which is preliminary data.</text>
</comment>
<evidence type="ECO:0000313" key="1">
    <source>
        <dbReference type="EMBL" id="ODM03261.1"/>
    </source>
</evidence>
<dbReference type="RefSeq" id="WP_069153786.1">
    <property type="nucleotide sequence ID" value="NZ_MCGH01000003.1"/>
</dbReference>
<evidence type="ECO:0000313" key="2">
    <source>
        <dbReference type="Proteomes" id="UP000094067"/>
    </source>
</evidence>
<name>A0A1E3A4E9_9FIRM</name>
<dbReference type="AlphaFoldDB" id="A0A1E3A4E9"/>
<dbReference type="Proteomes" id="UP000094067">
    <property type="component" value="Unassembled WGS sequence"/>
</dbReference>
<accession>A0A1E3A4E9</accession>
<dbReference type="InterPro" id="IPR028994">
    <property type="entry name" value="Integrin_alpha_N"/>
</dbReference>
<dbReference type="EMBL" id="MCGH01000003">
    <property type="protein sequence ID" value="ODM03261.1"/>
    <property type="molecule type" value="Genomic_DNA"/>
</dbReference>
<evidence type="ECO:0008006" key="3">
    <source>
        <dbReference type="Google" id="ProtNLM"/>
    </source>
</evidence>